<accession>A0ABP3ZIN4</accession>
<reference evidence="2" key="1">
    <citation type="journal article" date="2019" name="Int. J. Syst. Evol. Microbiol.">
        <title>The Global Catalogue of Microorganisms (GCM) 10K type strain sequencing project: providing services to taxonomists for standard genome sequencing and annotation.</title>
        <authorList>
            <consortium name="The Broad Institute Genomics Platform"/>
            <consortium name="The Broad Institute Genome Sequencing Center for Infectious Disease"/>
            <person name="Wu L."/>
            <person name="Ma J."/>
        </authorList>
    </citation>
    <scope>NUCLEOTIDE SEQUENCE [LARGE SCALE GENOMIC DNA]</scope>
    <source>
        <strain evidence="2">JCM 11444</strain>
    </source>
</reference>
<dbReference type="EMBL" id="BAAAID010000005">
    <property type="protein sequence ID" value="GAA0920798.1"/>
    <property type="molecule type" value="Genomic_DNA"/>
</dbReference>
<proteinExistence type="predicted"/>
<evidence type="ECO:0008006" key="3">
    <source>
        <dbReference type="Google" id="ProtNLM"/>
    </source>
</evidence>
<protein>
    <recommendedName>
        <fullName evidence="3">Nucleotidyltransferase domain-containing protein</fullName>
    </recommendedName>
</protein>
<gene>
    <name evidence="1" type="ORF">GCM10009575_013980</name>
</gene>
<dbReference type="Proteomes" id="UP001500418">
    <property type="component" value="Unassembled WGS sequence"/>
</dbReference>
<name>A0ABP3ZIN4_9ACTN</name>
<dbReference type="SUPFAM" id="SSF81301">
    <property type="entry name" value="Nucleotidyltransferase"/>
    <property type="match status" value="1"/>
</dbReference>
<organism evidence="1 2">
    <name type="scientific">Streptomyces rhizosphaericus</name>
    <dbReference type="NCBI Taxonomy" id="114699"/>
    <lineage>
        <taxon>Bacteria</taxon>
        <taxon>Bacillati</taxon>
        <taxon>Actinomycetota</taxon>
        <taxon>Actinomycetes</taxon>
        <taxon>Kitasatosporales</taxon>
        <taxon>Streptomycetaceae</taxon>
        <taxon>Streptomyces</taxon>
        <taxon>Streptomyces violaceusniger group</taxon>
    </lineage>
</organism>
<sequence length="248" mass="27714">MFSVEERDCLRDRLIQFAEADETVTGAALTGSQATGHSDRWSDTDLVLAVHGELAVPLSRWTQWFHGELGALHHWDLPADRRIIRVFLLPGWLEVDLTFCPEEEFGPRGPQWRTIFGEERTLAPFPQADRDTLIGLAWHHALHAHICIRRGREWQAEYWISALRDHVVALACLRLGYAAVHAKGAHLLPAIMTAPLEATLVRSVAASELRRALKAAVAVLTDELEQTDSRLAARLSPMLAELGGKSQE</sequence>
<dbReference type="Gene3D" id="3.30.460.10">
    <property type="entry name" value="Beta Polymerase, domain 2"/>
    <property type="match status" value="1"/>
</dbReference>
<evidence type="ECO:0000313" key="1">
    <source>
        <dbReference type="EMBL" id="GAA0920798.1"/>
    </source>
</evidence>
<comment type="caution">
    <text evidence="1">The sequence shown here is derived from an EMBL/GenBank/DDBJ whole genome shotgun (WGS) entry which is preliminary data.</text>
</comment>
<dbReference type="InterPro" id="IPR043519">
    <property type="entry name" value="NT_sf"/>
</dbReference>
<keyword evidence="2" id="KW-1185">Reference proteome</keyword>
<evidence type="ECO:0000313" key="2">
    <source>
        <dbReference type="Proteomes" id="UP001500418"/>
    </source>
</evidence>